<feature type="compositionally biased region" description="Polar residues" evidence="1">
    <location>
        <begin position="165"/>
        <end position="177"/>
    </location>
</feature>
<evidence type="ECO:0000313" key="2">
    <source>
        <dbReference type="EMBL" id="KAF3769229.1"/>
    </source>
</evidence>
<gene>
    <name evidence="2" type="ORF">M406DRAFT_327620</name>
</gene>
<proteinExistence type="predicted"/>
<feature type="region of interest" description="Disordered" evidence="1">
    <location>
        <begin position="29"/>
        <end position="52"/>
    </location>
</feature>
<dbReference type="OrthoDB" id="5409271at2759"/>
<reference evidence="2" key="1">
    <citation type="journal article" date="2020" name="Phytopathology">
        <title>Genome sequence of the chestnut blight fungus Cryphonectria parasitica EP155: A fundamental resource for an archetypical invasive plant pathogen.</title>
        <authorList>
            <person name="Crouch J.A."/>
            <person name="Dawe A."/>
            <person name="Aerts A."/>
            <person name="Barry K."/>
            <person name="Churchill A.C.L."/>
            <person name="Grimwood J."/>
            <person name="Hillman B."/>
            <person name="Milgroom M.G."/>
            <person name="Pangilinan J."/>
            <person name="Smith M."/>
            <person name="Salamov A."/>
            <person name="Schmutz J."/>
            <person name="Yadav J."/>
            <person name="Grigoriev I.V."/>
            <person name="Nuss D."/>
        </authorList>
    </citation>
    <scope>NUCLEOTIDE SEQUENCE</scope>
    <source>
        <strain evidence="2">EP155</strain>
    </source>
</reference>
<protein>
    <submittedName>
        <fullName evidence="2">Uncharacterized protein</fullName>
    </submittedName>
</protein>
<evidence type="ECO:0000313" key="3">
    <source>
        <dbReference type="Proteomes" id="UP000803844"/>
    </source>
</evidence>
<dbReference type="GeneID" id="63837364"/>
<name>A0A9P4YA57_CRYP1</name>
<comment type="caution">
    <text evidence="2">The sequence shown here is derived from an EMBL/GenBank/DDBJ whole genome shotgun (WGS) entry which is preliminary data.</text>
</comment>
<dbReference type="Proteomes" id="UP000803844">
    <property type="component" value="Unassembled WGS sequence"/>
</dbReference>
<dbReference type="RefSeq" id="XP_040780190.1">
    <property type="nucleotide sequence ID" value="XM_040920235.1"/>
</dbReference>
<organism evidence="2 3">
    <name type="scientific">Cryphonectria parasitica (strain ATCC 38755 / EP155)</name>
    <dbReference type="NCBI Taxonomy" id="660469"/>
    <lineage>
        <taxon>Eukaryota</taxon>
        <taxon>Fungi</taxon>
        <taxon>Dikarya</taxon>
        <taxon>Ascomycota</taxon>
        <taxon>Pezizomycotina</taxon>
        <taxon>Sordariomycetes</taxon>
        <taxon>Sordariomycetidae</taxon>
        <taxon>Diaporthales</taxon>
        <taxon>Cryphonectriaceae</taxon>
        <taxon>Cryphonectria-Endothia species complex</taxon>
        <taxon>Cryphonectria</taxon>
    </lineage>
</organism>
<dbReference type="EMBL" id="MU032345">
    <property type="protein sequence ID" value="KAF3769229.1"/>
    <property type="molecule type" value="Genomic_DNA"/>
</dbReference>
<evidence type="ECO:0000256" key="1">
    <source>
        <dbReference type="SAM" id="MobiDB-lite"/>
    </source>
</evidence>
<dbReference type="AlphaFoldDB" id="A0A9P4YA57"/>
<keyword evidence="3" id="KW-1185">Reference proteome</keyword>
<accession>A0A9P4YA57</accession>
<sequence>MPGMSAYLAARLAGDPRAAALLPRQVTVNAANPGRNSGWHGDGDEDDDGNHSTVTVRISTAIRVSGGGNIISIPTNPAESARLVAETVTRTIGQSEAAENGGIPMIDEEGRPRPLRIEIEAGIEVNGEGNVMGGEDVVMKAVLGKRRRAEESGEEASDEGRRRYPSQNTMARASTST</sequence>
<feature type="region of interest" description="Disordered" evidence="1">
    <location>
        <begin position="144"/>
        <end position="177"/>
    </location>
</feature>